<accession>A0A6A7N6D0</accession>
<evidence type="ECO:0000313" key="3">
    <source>
        <dbReference type="Proteomes" id="UP000440498"/>
    </source>
</evidence>
<sequence>MIPYLLTLEGFTGIRDGLGREAITLDFESLCAGAQLIALAGPNGRGKSTILDNMTPYLIMPSHVKGALTGFSYYQHVCLPTARKLLEWGASDGQRYRSEVLIRSGQRNRTEAFLTRRCAGGWEPVCIADGTRSNGSVESYERCVAALIGSAATYFTSTFAAQCKRQLYTYENHEIKSLLADLLDQQQVRQVGKQAAEVVRLLRAGMLTLRHQLDGATAEAEAAAQTAAALPQARLAVGAAAKARDLRRGALEQSQRDLVQLRARFQSQARLIAQRDAMLQQRRELIGNGRKALAGIDQALEREQLGLSKLGTRATQRRQLEQQQATTLAARRMQLDGLLLQGATIARAARRLQLAQRSVQLRQQRVQHVQRERERAAGIEHERQLLQQQLNGIEREAGKAALDAEALTVRHRLTGQVPCSGMAMQAACQLLGEANQAKALLPSAQASVARLARQRASLQADIAAKCKLAAPLLPALAASRCEALLRRATVRSSTYAGRSALHPQLVQAVAERARLNTELAQARATSHACGTQEHAERQTHEQAIARLGKQKASEAARYRRQLDQLDKALAECEPEVRSDQVGRAAAAVDQAADELAQAEHALAAATSEQLRAAESAQLAAVLERRRRALQRSVSQVEDHIATWTLFAKCTGNDGLVALLIDDAGPALSSLANELLLACYGGRFTLAIATQVQSGEGWREGLAIMVHDADRGTSKNVELMSPGERVWINECLTRGIALYLAQQQSMRHLALFSDELDGALDPDRKRMFMDMKRTVLRIGGYRQEFFITQTPELAAMAEVKIDLDHYRLFKCGGEG</sequence>
<reference evidence="2 3" key="1">
    <citation type="submission" date="2019-10" db="EMBL/GenBank/DDBJ databases">
        <title>Two novel species isolated from a subtropical stream in China.</title>
        <authorList>
            <person name="Lu H."/>
        </authorList>
    </citation>
    <scope>NUCLEOTIDE SEQUENCE [LARGE SCALE GENOMIC DNA]</scope>
    <source>
        <strain evidence="2 3">FT29W</strain>
    </source>
</reference>
<dbReference type="Gene3D" id="3.40.50.300">
    <property type="entry name" value="P-loop containing nucleotide triphosphate hydrolases"/>
    <property type="match status" value="2"/>
</dbReference>
<organism evidence="2 3">
    <name type="scientific">Rugamonas aquatica</name>
    <dbReference type="NCBI Taxonomy" id="2743357"/>
    <lineage>
        <taxon>Bacteria</taxon>
        <taxon>Pseudomonadati</taxon>
        <taxon>Pseudomonadota</taxon>
        <taxon>Betaproteobacteria</taxon>
        <taxon>Burkholderiales</taxon>
        <taxon>Oxalobacteraceae</taxon>
        <taxon>Telluria group</taxon>
        <taxon>Rugamonas</taxon>
    </lineage>
</organism>
<feature type="coiled-coil region" evidence="1">
    <location>
        <begin position="588"/>
        <end position="639"/>
    </location>
</feature>
<evidence type="ECO:0000313" key="2">
    <source>
        <dbReference type="EMBL" id="MQA40654.1"/>
    </source>
</evidence>
<keyword evidence="1" id="KW-0175">Coiled coil</keyword>
<gene>
    <name evidence="2" type="ORF">GEV02_21100</name>
</gene>
<dbReference type="EMBL" id="WHUG01000009">
    <property type="protein sequence ID" value="MQA40654.1"/>
    <property type="molecule type" value="Genomic_DNA"/>
</dbReference>
<evidence type="ECO:0000256" key="1">
    <source>
        <dbReference type="SAM" id="Coils"/>
    </source>
</evidence>
<dbReference type="Proteomes" id="UP000440498">
    <property type="component" value="Unassembled WGS sequence"/>
</dbReference>
<feature type="coiled-coil region" evidence="1">
    <location>
        <begin position="369"/>
        <end position="396"/>
    </location>
</feature>
<dbReference type="InterPro" id="IPR027417">
    <property type="entry name" value="P-loop_NTPase"/>
</dbReference>
<proteinExistence type="predicted"/>
<dbReference type="RefSeq" id="WP_152839950.1">
    <property type="nucleotide sequence ID" value="NZ_WHUG01000009.1"/>
</dbReference>
<protein>
    <submittedName>
        <fullName evidence="2">DNA repair protein</fullName>
    </submittedName>
</protein>
<keyword evidence="3" id="KW-1185">Reference proteome</keyword>
<name>A0A6A7N6D0_9BURK</name>
<dbReference type="PANTHER" id="PTHR32114">
    <property type="entry name" value="ABC TRANSPORTER ABCH.3"/>
    <property type="match status" value="1"/>
</dbReference>
<dbReference type="SUPFAM" id="SSF52540">
    <property type="entry name" value="P-loop containing nucleoside triphosphate hydrolases"/>
    <property type="match status" value="1"/>
</dbReference>
<comment type="caution">
    <text evidence="2">The sequence shown here is derived from an EMBL/GenBank/DDBJ whole genome shotgun (WGS) entry which is preliminary data.</text>
</comment>
<dbReference type="PANTHER" id="PTHR32114:SF2">
    <property type="entry name" value="ABC TRANSPORTER ABCH.3"/>
    <property type="match status" value="1"/>
</dbReference>
<dbReference type="AlphaFoldDB" id="A0A6A7N6D0"/>